<reference evidence="2 3" key="1">
    <citation type="journal article" date="2009" name="Environ. Microbiol.">
        <title>Genome sequence of Desulfobacterium autotrophicum HRM2, a marine sulfate reducer oxidizing organic carbon completely to carbon dioxide.</title>
        <authorList>
            <person name="Strittmatter A.W."/>
            <person name="Liesegang H."/>
            <person name="Rabus R."/>
            <person name="Decker I."/>
            <person name="Amann J."/>
            <person name="Andres S."/>
            <person name="Henne A."/>
            <person name="Fricke W.F."/>
            <person name="Martinez-Arias R."/>
            <person name="Bartels D."/>
            <person name="Goesmann A."/>
            <person name="Krause L."/>
            <person name="Puehler A."/>
            <person name="Klenk H.P."/>
            <person name="Richter M."/>
            <person name="Schuler M."/>
            <person name="Gloeckner F.O."/>
            <person name="Meyerdierks A."/>
            <person name="Gottschalk G."/>
            <person name="Amann R."/>
        </authorList>
    </citation>
    <scope>NUCLEOTIDE SEQUENCE [LARGE SCALE GENOMIC DNA]</scope>
    <source>
        <strain evidence="3">ATCC 43914 / DSM 3382 / HRM2</strain>
    </source>
</reference>
<evidence type="ECO:0000313" key="2">
    <source>
        <dbReference type="EMBL" id="ACN13179.1"/>
    </source>
</evidence>
<feature type="transmembrane region" description="Helical" evidence="1">
    <location>
        <begin position="152"/>
        <end position="173"/>
    </location>
</feature>
<feature type="transmembrane region" description="Helical" evidence="1">
    <location>
        <begin position="110"/>
        <end position="131"/>
    </location>
</feature>
<feature type="transmembrane region" description="Helical" evidence="1">
    <location>
        <begin position="71"/>
        <end position="90"/>
    </location>
</feature>
<accession>C0QE62</accession>
<evidence type="ECO:0000313" key="3">
    <source>
        <dbReference type="Proteomes" id="UP000000442"/>
    </source>
</evidence>
<proteinExistence type="predicted"/>
<name>C0QE62_DESAH</name>
<keyword evidence="1" id="KW-0472">Membrane</keyword>
<keyword evidence="3" id="KW-1185">Reference proteome</keyword>
<keyword evidence="1" id="KW-1133">Transmembrane helix</keyword>
<dbReference type="EMBL" id="CP001087">
    <property type="protein sequence ID" value="ACN13179.1"/>
    <property type="molecule type" value="Genomic_DNA"/>
</dbReference>
<dbReference type="KEGG" id="dat:HRM2_00560"/>
<gene>
    <name evidence="2" type="ordered locus">HRM2_00560</name>
</gene>
<dbReference type="HOGENOM" id="CLU_071494_0_0_7"/>
<feature type="transmembrane region" description="Helical" evidence="1">
    <location>
        <begin position="228"/>
        <end position="245"/>
    </location>
</feature>
<feature type="transmembrane region" description="Helical" evidence="1">
    <location>
        <begin position="42"/>
        <end position="64"/>
    </location>
</feature>
<evidence type="ECO:0000256" key="1">
    <source>
        <dbReference type="SAM" id="Phobius"/>
    </source>
</evidence>
<dbReference type="Proteomes" id="UP000000442">
    <property type="component" value="Chromosome"/>
</dbReference>
<organism evidence="2 3">
    <name type="scientific">Desulforapulum autotrophicum (strain ATCC 43914 / DSM 3382 / VKM B-1955 / HRM2)</name>
    <name type="common">Desulfobacterium autotrophicum</name>
    <dbReference type="NCBI Taxonomy" id="177437"/>
    <lineage>
        <taxon>Bacteria</taxon>
        <taxon>Pseudomonadati</taxon>
        <taxon>Thermodesulfobacteriota</taxon>
        <taxon>Desulfobacteria</taxon>
        <taxon>Desulfobacterales</taxon>
        <taxon>Desulfobacteraceae</taxon>
        <taxon>Desulforapulum</taxon>
    </lineage>
</organism>
<sequence length="302" mass="34139">MIAIGFVTGMFLASCFYSEKELIFPEAAALSLVYLVIDKGVWKVNYIQIFFVFTAYSFLGICFVKFSPFGIIPNFLIASFLALFGFVVTKTNIYPAFSAMLLPIVLHVDSWVYCFAVMGIVTLLIFVQFMMEMSGLRHPTNHKSLSLKRDNWVKWLVCRWSVISLCAVIPVYYDIRLMLVPPIIVAYLEISSTKSDLRYHPQHILFLLICGALLGTFAQMVLVGCWHIPSFVAFPLCLSLEFAIFEWTKRRFAPAGALVLIPAILHGCDVAAFPFFVICGAFLFVTAGRIHTKLSERYSILE</sequence>
<protein>
    <submittedName>
        <fullName evidence="2">Conserved hypothetical membrane protein</fullName>
    </submittedName>
</protein>
<dbReference type="AlphaFoldDB" id="C0QE62"/>
<keyword evidence="1" id="KW-0812">Transmembrane</keyword>
<dbReference type="eggNOG" id="ENOG502Z95J">
    <property type="taxonomic scope" value="Bacteria"/>
</dbReference>
<feature type="transmembrane region" description="Helical" evidence="1">
    <location>
        <begin position="257"/>
        <end position="285"/>
    </location>
</feature>
<feature type="transmembrane region" description="Helical" evidence="1">
    <location>
        <begin position="204"/>
        <end position="222"/>
    </location>
</feature>